<sequence length="40" mass="4567">MSYKVQTHRLVACYEYIMIHELGCQLTILTCTNLHGPGKT</sequence>
<name>A0A0A8YWY7_ARUDO</name>
<accession>A0A0A8YWY7</accession>
<proteinExistence type="predicted"/>
<reference evidence="1" key="2">
    <citation type="journal article" date="2015" name="Data Brief">
        <title>Shoot transcriptome of the giant reed, Arundo donax.</title>
        <authorList>
            <person name="Barrero R.A."/>
            <person name="Guerrero F.D."/>
            <person name="Moolhuijzen P."/>
            <person name="Goolsby J.A."/>
            <person name="Tidwell J."/>
            <person name="Bellgard S.E."/>
            <person name="Bellgard M.I."/>
        </authorList>
    </citation>
    <scope>NUCLEOTIDE SEQUENCE</scope>
    <source>
        <tissue evidence="1">Shoot tissue taken approximately 20 cm above the soil surface</tissue>
    </source>
</reference>
<dbReference type="AlphaFoldDB" id="A0A0A8YWY7"/>
<organism evidence="1">
    <name type="scientific">Arundo donax</name>
    <name type="common">Giant reed</name>
    <name type="synonym">Donax arundinaceus</name>
    <dbReference type="NCBI Taxonomy" id="35708"/>
    <lineage>
        <taxon>Eukaryota</taxon>
        <taxon>Viridiplantae</taxon>
        <taxon>Streptophyta</taxon>
        <taxon>Embryophyta</taxon>
        <taxon>Tracheophyta</taxon>
        <taxon>Spermatophyta</taxon>
        <taxon>Magnoliopsida</taxon>
        <taxon>Liliopsida</taxon>
        <taxon>Poales</taxon>
        <taxon>Poaceae</taxon>
        <taxon>PACMAD clade</taxon>
        <taxon>Arundinoideae</taxon>
        <taxon>Arundineae</taxon>
        <taxon>Arundo</taxon>
    </lineage>
</organism>
<dbReference type="EMBL" id="GBRH01266266">
    <property type="protein sequence ID" value="JAD31629.1"/>
    <property type="molecule type" value="Transcribed_RNA"/>
</dbReference>
<protein>
    <submittedName>
        <fullName evidence="1">Uncharacterized protein</fullName>
    </submittedName>
</protein>
<evidence type="ECO:0000313" key="1">
    <source>
        <dbReference type="EMBL" id="JAD31629.1"/>
    </source>
</evidence>
<reference evidence="1" key="1">
    <citation type="submission" date="2014-09" db="EMBL/GenBank/DDBJ databases">
        <authorList>
            <person name="Magalhaes I.L.F."/>
            <person name="Oliveira U."/>
            <person name="Santos F.R."/>
            <person name="Vidigal T.H.D.A."/>
            <person name="Brescovit A.D."/>
            <person name="Santos A.J."/>
        </authorList>
    </citation>
    <scope>NUCLEOTIDE SEQUENCE</scope>
    <source>
        <tissue evidence="1">Shoot tissue taken approximately 20 cm above the soil surface</tissue>
    </source>
</reference>